<comment type="caution">
    <text evidence="1">The sequence shown here is derived from an EMBL/GenBank/DDBJ whole genome shotgun (WGS) entry which is preliminary data.</text>
</comment>
<accession>A0A2G2YRV3</accession>
<dbReference type="Proteomes" id="UP000222542">
    <property type="component" value="Unassembled WGS sequence"/>
</dbReference>
<dbReference type="Gramene" id="PHT72473">
    <property type="protein sequence ID" value="PHT72473"/>
    <property type="gene ID" value="T459_23258"/>
</dbReference>
<dbReference type="STRING" id="4072.A0A2G2YRV3"/>
<dbReference type="EMBL" id="AYRZ02000009">
    <property type="protein sequence ID" value="PHT72473.1"/>
    <property type="molecule type" value="Genomic_DNA"/>
</dbReference>
<dbReference type="AlphaFoldDB" id="A0A2G2YRV3"/>
<protein>
    <submittedName>
        <fullName evidence="1">Uncharacterized protein</fullName>
    </submittedName>
</protein>
<sequence length="99" mass="11798">MVGKIMLTEFFIMNKTNPDAMKLSLLYKEFPAYFVWSPTYKMWTHRKQCSVIGRVVTSHPTERERYNFRLLLMNVRGPKLYEDSIKVDGKYCSTFREST</sequence>
<reference evidence="1 2" key="2">
    <citation type="journal article" date="2017" name="Genome Biol.">
        <title>New reference genome sequences of hot pepper reveal the massive evolution of plant disease-resistance genes by retroduplication.</title>
        <authorList>
            <person name="Kim S."/>
            <person name="Park J."/>
            <person name="Yeom S.I."/>
            <person name="Kim Y.M."/>
            <person name="Seo E."/>
            <person name="Kim K.T."/>
            <person name="Kim M.S."/>
            <person name="Lee J.M."/>
            <person name="Cheong K."/>
            <person name="Shin H.S."/>
            <person name="Kim S.B."/>
            <person name="Han K."/>
            <person name="Lee J."/>
            <person name="Park M."/>
            <person name="Lee H.A."/>
            <person name="Lee H.Y."/>
            <person name="Lee Y."/>
            <person name="Oh S."/>
            <person name="Lee J.H."/>
            <person name="Choi E."/>
            <person name="Choi E."/>
            <person name="Lee S.E."/>
            <person name="Jeon J."/>
            <person name="Kim H."/>
            <person name="Choi G."/>
            <person name="Song H."/>
            <person name="Lee J."/>
            <person name="Lee S.C."/>
            <person name="Kwon J.K."/>
            <person name="Lee H.Y."/>
            <person name="Koo N."/>
            <person name="Hong Y."/>
            <person name="Kim R.W."/>
            <person name="Kang W.H."/>
            <person name="Huh J.H."/>
            <person name="Kang B.C."/>
            <person name="Yang T.J."/>
            <person name="Lee Y.H."/>
            <person name="Bennetzen J.L."/>
            <person name="Choi D."/>
        </authorList>
    </citation>
    <scope>NUCLEOTIDE SEQUENCE [LARGE SCALE GENOMIC DNA]</scope>
    <source>
        <strain evidence="2">cv. CM334</strain>
    </source>
</reference>
<gene>
    <name evidence="1" type="ORF">T459_23258</name>
</gene>
<organism evidence="1 2">
    <name type="scientific">Capsicum annuum</name>
    <name type="common">Capsicum pepper</name>
    <dbReference type="NCBI Taxonomy" id="4072"/>
    <lineage>
        <taxon>Eukaryota</taxon>
        <taxon>Viridiplantae</taxon>
        <taxon>Streptophyta</taxon>
        <taxon>Embryophyta</taxon>
        <taxon>Tracheophyta</taxon>
        <taxon>Spermatophyta</taxon>
        <taxon>Magnoliopsida</taxon>
        <taxon>eudicotyledons</taxon>
        <taxon>Gunneridae</taxon>
        <taxon>Pentapetalae</taxon>
        <taxon>asterids</taxon>
        <taxon>lamiids</taxon>
        <taxon>Solanales</taxon>
        <taxon>Solanaceae</taxon>
        <taxon>Solanoideae</taxon>
        <taxon>Capsiceae</taxon>
        <taxon>Capsicum</taxon>
    </lineage>
</organism>
<evidence type="ECO:0000313" key="1">
    <source>
        <dbReference type="EMBL" id="PHT72473.1"/>
    </source>
</evidence>
<name>A0A2G2YRV3_CAPAN</name>
<evidence type="ECO:0000313" key="2">
    <source>
        <dbReference type="Proteomes" id="UP000222542"/>
    </source>
</evidence>
<proteinExistence type="predicted"/>
<keyword evidence="2" id="KW-1185">Reference proteome</keyword>
<reference evidence="1 2" key="1">
    <citation type="journal article" date="2014" name="Nat. Genet.">
        <title>Genome sequence of the hot pepper provides insights into the evolution of pungency in Capsicum species.</title>
        <authorList>
            <person name="Kim S."/>
            <person name="Park M."/>
            <person name="Yeom S.I."/>
            <person name="Kim Y.M."/>
            <person name="Lee J.M."/>
            <person name="Lee H.A."/>
            <person name="Seo E."/>
            <person name="Choi J."/>
            <person name="Cheong K."/>
            <person name="Kim K.T."/>
            <person name="Jung K."/>
            <person name="Lee G.W."/>
            <person name="Oh S.K."/>
            <person name="Bae C."/>
            <person name="Kim S.B."/>
            <person name="Lee H.Y."/>
            <person name="Kim S.Y."/>
            <person name="Kim M.S."/>
            <person name="Kang B.C."/>
            <person name="Jo Y.D."/>
            <person name="Yang H.B."/>
            <person name="Jeong H.J."/>
            <person name="Kang W.H."/>
            <person name="Kwon J.K."/>
            <person name="Shin C."/>
            <person name="Lim J.Y."/>
            <person name="Park J.H."/>
            <person name="Huh J.H."/>
            <person name="Kim J.S."/>
            <person name="Kim B.D."/>
            <person name="Cohen O."/>
            <person name="Paran I."/>
            <person name="Suh M.C."/>
            <person name="Lee S.B."/>
            <person name="Kim Y.K."/>
            <person name="Shin Y."/>
            <person name="Noh S.J."/>
            <person name="Park J."/>
            <person name="Seo Y.S."/>
            <person name="Kwon S.Y."/>
            <person name="Kim H.A."/>
            <person name="Park J.M."/>
            <person name="Kim H.J."/>
            <person name="Choi S.B."/>
            <person name="Bosland P.W."/>
            <person name="Reeves G."/>
            <person name="Jo S.H."/>
            <person name="Lee B.W."/>
            <person name="Cho H.T."/>
            <person name="Choi H.S."/>
            <person name="Lee M.S."/>
            <person name="Yu Y."/>
            <person name="Do Choi Y."/>
            <person name="Park B.S."/>
            <person name="van Deynze A."/>
            <person name="Ashrafi H."/>
            <person name="Hill T."/>
            <person name="Kim W.T."/>
            <person name="Pai H.S."/>
            <person name="Ahn H.K."/>
            <person name="Yeam I."/>
            <person name="Giovannoni J.J."/>
            <person name="Rose J.K."/>
            <person name="Sorensen I."/>
            <person name="Lee S.J."/>
            <person name="Kim R.W."/>
            <person name="Choi I.Y."/>
            <person name="Choi B.S."/>
            <person name="Lim J.S."/>
            <person name="Lee Y.H."/>
            <person name="Choi D."/>
        </authorList>
    </citation>
    <scope>NUCLEOTIDE SEQUENCE [LARGE SCALE GENOMIC DNA]</scope>
    <source>
        <strain evidence="2">cv. CM334</strain>
    </source>
</reference>